<comment type="subcellular location">
    <subcellularLocation>
        <location evidence="1">Cell membrane</location>
        <topology evidence="1">Peripheral membrane protein</topology>
    </subcellularLocation>
</comment>
<evidence type="ECO:0000256" key="2">
    <source>
        <dbReference type="ARBA" id="ARBA00005417"/>
    </source>
</evidence>
<evidence type="ECO:0000313" key="10">
    <source>
        <dbReference type="Proteomes" id="UP000235111"/>
    </source>
</evidence>
<feature type="region of interest" description="Disordered" evidence="7">
    <location>
        <begin position="347"/>
        <end position="370"/>
    </location>
</feature>
<dbReference type="PROSITE" id="PS50893">
    <property type="entry name" value="ABC_TRANSPORTER_2"/>
    <property type="match status" value="1"/>
</dbReference>
<evidence type="ECO:0000259" key="8">
    <source>
        <dbReference type="PROSITE" id="PS50893"/>
    </source>
</evidence>
<keyword evidence="10" id="KW-1185">Reference proteome</keyword>
<organism evidence="9 10">
    <name type="scientific">Gardnerella leopoldii</name>
    <dbReference type="NCBI Taxonomy" id="2792978"/>
    <lineage>
        <taxon>Bacteria</taxon>
        <taxon>Bacillati</taxon>
        <taxon>Actinomycetota</taxon>
        <taxon>Actinomycetes</taxon>
        <taxon>Bifidobacteriales</taxon>
        <taxon>Bifidobacteriaceae</taxon>
        <taxon>Gardnerella</taxon>
    </lineage>
</organism>
<accession>A0ABX4SDT5</accession>
<evidence type="ECO:0000256" key="1">
    <source>
        <dbReference type="ARBA" id="ARBA00004202"/>
    </source>
</evidence>
<dbReference type="PANTHER" id="PTHR42711:SF5">
    <property type="entry name" value="ABC TRANSPORTER ATP-BINDING PROTEIN NATA"/>
    <property type="match status" value="1"/>
</dbReference>
<keyword evidence="5 9" id="KW-0067">ATP-binding</keyword>
<comment type="similarity">
    <text evidence="2">Belongs to the ABC transporter superfamily.</text>
</comment>
<dbReference type="InterPro" id="IPR027417">
    <property type="entry name" value="P-loop_NTPase"/>
</dbReference>
<dbReference type="InterPro" id="IPR003593">
    <property type="entry name" value="AAA+_ATPase"/>
</dbReference>
<evidence type="ECO:0000256" key="4">
    <source>
        <dbReference type="ARBA" id="ARBA00022741"/>
    </source>
</evidence>
<dbReference type="Pfam" id="PF00005">
    <property type="entry name" value="ABC_tran"/>
    <property type="match status" value="1"/>
</dbReference>
<keyword evidence="3" id="KW-0813">Transport</keyword>
<reference evidence="9 10" key="1">
    <citation type="submission" date="2017-12" db="EMBL/GenBank/DDBJ databases">
        <title>Phylogenetic diversity of female urinary microbiome.</title>
        <authorList>
            <person name="Thomas-White K."/>
            <person name="Wolfe A.J."/>
        </authorList>
    </citation>
    <scope>NUCLEOTIDE SEQUENCE [LARGE SCALE GENOMIC DNA]</scope>
    <source>
        <strain evidence="9 10">UMB0912</strain>
    </source>
</reference>
<dbReference type="Gene3D" id="3.40.50.300">
    <property type="entry name" value="P-loop containing nucleotide triphosphate hydrolases"/>
    <property type="match status" value="1"/>
</dbReference>
<feature type="domain" description="ABC transporter" evidence="8">
    <location>
        <begin position="25"/>
        <end position="264"/>
    </location>
</feature>
<dbReference type="InterPro" id="IPR050763">
    <property type="entry name" value="ABC_transporter_ATP-binding"/>
</dbReference>
<evidence type="ECO:0000256" key="7">
    <source>
        <dbReference type="SAM" id="MobiDB-lite"/>
    </source>
</evidence>
<name>A0ABX4SDT5_9BIFI</name>
<evidence type="ECO:0000256" key="6">
    <source>
        <dbReference type="ARBA" id="ARBA00023251"/>
    </source>
</evidence>
<dbReference type="RefSeq" id="WP_101885973.1">
    <property type="nucleotide sequence ID" value="NZ_PKHB01000001.1"/>
</dbReference>
<keyword evidence="6" id="KW-0046">Antibiotic resistance</keyword>
<dbReference type="PANTHER" id="PTHR42711">
    <property type="entry name" value="ABC TRANSPORTER ATP-BINDING PROTEIN"/>
    <property type="match status" value="1"/>
</dbReference>
<dbReference type="GO" id="GO:0005524">
    <property type="term" value="F:ATP binding"/>
    <property type="evidence" value="ECO:0007669"/>
    <property type="project" value="UniProtKB-KW"/>
</dbReference>
<dbReference type="InterPro" id="IPR003439">
    <property type="entry name" value="ABC_transporter-like_ATP-bd"/>
</dbReference>
<comment type="caution">
    <text evidence="9">The sequence shown here is derived from an EMBL/GenBank/DDBJ whole genome shotgun (WGS) entry which is preliminary data.</text>
</comment>
<feature type="region of interest" description="Disordered" evidence="7">
    <location>
        <begin position="1"/>
        <end position="22"/>
    </location>
</feature>
<sequence length="370" mass="40513">MNNNVENATDSRDNNNKQSTSNLILRIDNVTRSYSRGFGHKKTTRQVLHNVSFDIHSGEIFCLLGPNGAGKTTTVKIVGTLLAPDSGSVRIASIDAVSNPREARKHVSLLLGGERGFYQRLSALDNLRYFADLSAVPYREQGKRIHDALEQVDLLDKAHDAVQTFSRGMWQRLHIARSLVARTDLMLLDEPTTGLDPENARKVREIIHALRDQGIAILLTTHEMSEAEKLADTVAVINHGNIIAQGSVQQLASLQHIDHVTMYAYDGEASSGTPSVKEELQKLDGVLWCDVFESHGVLNITIAWSKTVSQERNIKIPVDGITRLGDRVASLEETYLAIVQNDNISASNTSTSTSSAATPSSSPSLLPLSK</sequence>
<proteinExistence type="inferred from homology"/>
<evidence type="ECO:0000256" key="5">
    <source>
        <dbReference type="ARBA" id="ARBA00022840"/>
    </source>
</evidence>
<protein>
    <submittedName>
        <fullName evidence="9">ABC transporter ATP-binding protein</fullName>
    </submittedName>
</protein>
<evidence type="ECO:0000313" key="9">
    <source>
        <dbReference type="EMBL" id="PKZ19349.1"/>
    </source>
</evidence>
<keyword evidence="4" id="KW-0547">Nucleotide-binding</keyword>
<evidence type="ECO:0000256" key="3">
    <source>
        <dbReference type="ARBA" id="ARBA00022448"/>
    </source>
</evidence>
<dbReference type="SMART" id="SM00382">
    <property type="entry name" value="AAA"/>
    <property type="match status" value="1"/>
</dbReference>
<dbReference type="EMBL" id="PKHC01000001">
    <property type="protein sequence ID" value="PKZ19349.1"/>
    <property type="molecule type" value="Genomic_DNA"/>
</dbReference>
<gene>
    <name evidence="9" type="ORF">CYJ59_02680</name>
</gene>
<dbReference type="Proteomes" id="UP000235111">
    <property type="component" value="Unassembled WGS sequence"/>
</dbReference>
<dbReference type="SUPFAM" id="SSF52540">
    <property type="entry name" value="P-loop containing nucleoside triphosphate hydrolases"/>
    <property type="match status" value="1"/>
</dbReference>